<dbReference type="RefSeq" id="XP_020430604.1">
    <property type="nucleotide sequence ID" value="XM_020579929.1"/>
</dbReference>
<proteinExistence type="predicted"/>
<accession>D3BKQ0</accession>
<dbReference type="Proteomes" id="UP000001396">
    <property type="component" value="Unassembled WGS sequence"/>
</dbReference>
<protein>
    <submittedName>
        <fullName evidence="1">Uncharacterized protein</fullName>
    </submittedName>
</protein>
<evidence type="ECO:0000313" key="1">
    <source>
        <dbReference type="EMBL" id="EFA78480.1"/>
    </source>
</evidence>
<keyword evidence="2" id="KW-1185">Reference proteome</keyword>
<evidence type="ECO:0000313" key="2">
    <source>
        <dbReference type="Proteomes" id="UP000001396"/>
    </source>
</evidence>
<reference evidence="1 2" key="1">
    <citation type="journal article" date="2011" name="Genome Res.">
        <title>Phylogeny-wide analysis of social amoeba genomes highlights ancient origins for complex intercellular communication.</title>
        <authorList>
            <person name="Heidel A.J."/>
            <person name="Lawal H.M."/>
            <person name="Felder M."/>
            <person name="Schilde C."/>
            <person name="Helps N.R."/>
            <person name="Tunggal B."/>
            <person name="Rivero F."/>
            <person name="John U."/>
            <person name="Schleicher M."/>
            <person name="Eichinger L."/>
            <person name="Platzer M."/>
            <person name="Noegel A.A."/>
            <person name="Schaap P."/>
            <person name="Gloeckner G."/>
        </authorList>
    </citation>
    <scope>NUCLEOTIDE SEQUENCE [LARGE SCALE GENOMIC DNA]</scope>
    <source>
        <strain evidence="2">ATCC 26659 / Pp 5 / PN500</strain>
    </source>
</reference>
<organism evidence="1 2">
    <name type="scientific">Heterostelium pallidum (strain ATCC 26659 / Pp 5 / PN500)</name>
    <name type="common">Cellular slime mold</name>
    <name type="synonym">Polysphondylium pallidum</name>
    <dbReference type="NCBI Taxonomy" id="670386"/>
    <lineage>
        <taxon>Eukaryota</taxon>
        <taxon>Amoebozoa</taxon>
        <taxon>Evosea</taxon>
        <taxon>Eumycetozoa</taxon>
        <taxon>Dictyostelia</taxon>
        <taxon>Acytosteliales</taxon>
        <taxon>Acytosteliaceae</taxon>
        <taxon>Heterostelium</taxon>
    </lineage>
</organism>
<comment type="caution">
    <text evidence="1">The sequence shown here is derived from an EMBL/GenBank/DDBJ whole genome shotgun (WGS) entry which is preliminary data.</text>
</comment>
<dbReference type="InParanoid" id="D3BKQ0"/>
<gene>
    <name evidence="1" type="ORF">PPL_09132</name>
</gene>
<dbReference type="AlphaFoldDB" id="D3BKQ0"/>
<dbReference type="GeneID" id="31364607"/>
<name>D3BKQ0_HETP5</name>
<dbReference type="EMBL" id="ADBJ01000038">
    <property type="protein sequence ID" value="EFA78480.1"/>
    <property type="molecule type" value="Genomic_DNA"/>
</dbReference>
<sequence length="68" mass="7233">MAANFKGAVKRSTILVLASCWKKNLMIPRCPKLAALFSASCPMCTGLACKMAVFQVYTLADETAFGAA</sequence>